<dbReference type="SUPFAM" id="SSF103481">
    <property type="entry name" value="Multidrug resistance efflux transporter EmrE"/>
    <property type="match status" value="1"/>
</dbReference>
<evidence type="ECO:0000256" key="6">
    <source>
        <dbReference type="SAM" id="Phobius"/>
    </source>
</evidence>
<dbReference type="Proteomes" id="UP000310719">
    <property type="component" value="Chromosome"/>
</dbReference>
<dbReference type="GO" id="GO:0005886">
    <property type="term" value="C:plasma membrane"/>
    <property type="evidence" value="ECO:0007669"/>
    <property type="project" value="UniProtKB-SubCell"/>
</dbReference>
<evidence type="ECO:0000313" key="8">
    <source>
        <dbReference type="EMBL" id="VTP70687.1"/>
    </source>
</evidence>
<keyword evidence="4 6" id="KW-1133">Transmembrane helix</keyword>
<dbReference type="EMBL" id="LR590464">
    <property type="protein sequence ID" value="VTP70687.1"/>
    <property type="molecule type" value="Genomic_DNA"/>
</dbReference>
<keyword evidence="3 6" id="KW-0812">Transmembrane</keyword>
<accession>A0A4U9I0W6</accession>
<keyword evidence="5 6" id="KW-0472">Membrane</keyword>
<dbReference type="AlphaFoldDB" id="A0A4U9I0W6"/>
<dbReference type="InterPro" id="IPR037185">
    <property type="entry name" value="EmrE-like"/>
</dbReference>
<name>A0A4U9I0W6_9ENTR</name>
<proteinExistence type="predicted"/>
<keyword evidence="2" id="KW-1003">Cell membrane</keyword>
<feature type="transmembrane region" description="Helical" evidence="6">
    <location>
        <begin position="40"/>
        <end position="60"/>
    </location>
</feature>
<dbReference type="Pfam" id="PF00892">
    <property type="entry name" value="EamA"/>
    <property type="match status" value="1"/>
</dbReference>
<evidence type="ECO:0000256" key="4">
    <source>
        <dbReference type="ARBA" id="ARBA00022989"/>
    </source>
</evidence>
<sequence length="74" mass="7807">MFLIRNVSPAVATSYAYVNPVVAVLLGTGLGGESLSAVEWMALGIIIMAVVLVTLGKYLFPAKPVVTPYQAEKP</sequence>
<gene>
    <name evidence="8" type="primary">yedA_2</name>
    <name evidence="8" type="ORF">NCTC13032_04796</name>
</gene>
<reference evidence="8 9" key="1">
    <citation type="submission" date="2019-05" db="EMBL/GenBank/DDBJ databases">
        <authorList>
            <consortium name="Pathogen Informatics"/>
        </authorList>
    </citation>
    <scope>NUCLEOTIDE SEQUENCE [LARGE SCALE GENOMIC DNA]</scope>
    <source>
        <strain evidence="8 9">NCTC13032</strain>
    </source>
</reference>
<organism evidence="8 9">
    <name type="scientific">Leclercia adecarboxylata</name>
    <dbReference type="NCBI Taxonomy" id="83655"/>
    <lineage>
        <taxon>Bacteria</taxon>
        <taxon>Pseudomonadati</taxon>
        <taxon>Pseudomonadota</taxon>
        <taxon>Gammaproteobacteria</taxon>
        <taxon>Enterobacterales</taxon>
        <taxon>Enterobacteriaceae</taxon>
        <taxon>Leclercia</taxon>
    </lineage>
</organism>
<evidence type="ECO:0000256" key="5">
    <source>
        <dbReference type="ARBA" id="ARBA00023136"/>
    </source>
</evidence>
<evidence type="ECO:0000256" key="1">
    <source>
        <dbReference type="ARBA" id="ARBA00004651"/>
    </source>
</evidence>
<evidence type="ECO:0000256" key="3">
    <source>
        <dbReference type="ARBA" id="ARBA00022692"/>
    </source>
</evidence>
<protein>
    <submittedName>
        <fullName evidence="8">Uncharacterized inner membrane transporter yedA</fullName>
    </submittedName>
</protein>
<feature type="domain" description="EamA" evidence="7">
    <location>
        <begin position="3"/>
        <end position="54"/>
    </location>
</feature>
<evidence type="ECO:0000256" key="2">
    <source>
        <dbReference type="ARBA" id="ARBA00022475"/>
    </source>
</evidence>
<evidence type="ECO:0000259" key="7">
    <source>
        <dbReference type="Pfam" id="PF00892"/>
    </source>
</evidence>
<dbReference type="InterPro" id="IPR000620">
    <property type="entry name" value="EamA_dom"/>
</dbReference>
<comment type="subcellular location">
    <subcellularLocation>
        <location evidence="1">Cell membrane</location>
        <topology evidence="1">Multi-pass membrane protein</topology>
    </subcellularLocation>
</comment>
<evidence type="ECO:0000313" key="9">
    <source>
        <dbReference type="Proteomes" id="UP000310719"/>
    </source>
</evidence>